<dbReference type="AlphaFoldDB" id="N4XGY9"/>
<evidence type="ECO:0008006" key="5">
    <source>
        <dbReference type="Google" id="ProtNLM"/>
    </source>
</evidence>
<gene>
    <name evidence="3" type="ORF">COCC4DRAFT_131144</name>
</gene>
<organism evidence="3 4">
    <name type="scientific">Cochliobolus heterostrophus (strain C4 / ATCC 48331 / race T)</name>
    <name type="common">Southern corn leaf blight fungus</name>
    <name type="synonym">Bipolaris maydis</name>
    <dbReference type="NCBI Taxonomy" id="665024"/>
    <lineage>
        <taxon>Eukaryota</taxon>
        <taxon>Fungi</taxon>
        <taxon>Dikarya</taxon>
        <taxon>Ascomycota</taxon>
        <taxon>Pezizomycotina</taxon>
        <taxon>Dothideomycetes</taxon>
        <taxon>Pleosporomycetidae</taxon>
        <taxon>Pleosporales</taxon>
        <taxon>Pleosporineae</taxon>
        <taxon>Pleosporaceae</taxon>
        <taxon>Bipolaris</taxon>
    </lineage>
</organism>
<accession>N4XGY9</accession>
<feature type="signal peptide" evidence="2">
    <location>
        <begin position="1"/>
        <end position="19"/>
    </location>
</feature>
<evidence type="ECO:0000256" key="1">
    <source>
        <dbReference type="SAM" id="MobiDB-lite"/>
    </source>
</evidence>
<keyword evidence="2" id="KW-0732">Signal</keyword>
<keyword evidence="4" id="KW-1185">Reference proteome</keyword>
<dbReference type="OrthoDB" id="10528059at2759"/>
<sequence length="128" mass="14346">MNTKLIALCLVFHVAHSLGGPVNAVSENTTARYDFENSPKERLASQGPMDASVQDEGASGNAEKSIMDEEVQVQEEEEPSWEFGMSQEPHLSLPHKIVCPCQKPILMLAKDRREYTNQERSQNEDTSR</sequence>
<reference evidence="3 4" key="1">
    <citation type="journal article" date="2012" name="PLoS Pathog.">
        <title>Diverse lifestyles and strategies of plant pathogenesis encoded in the genomes of eighteen Dothideomycetes fungi.</title>
        <authorList>
            <person name="Ohm R.A."/>
            <person name="Feau N."/>
            <person name="Henrissat B."/>
            <person name="Schoch C.L."/>
            <person name="Horwitz B.A."/>
            <person name="Barry K.W."/>
            <person name="Condon B.J."/>
            <person name="Copeland A.C."/>
            <person name="Dhillon B."/>
            <person name="Glaser F."/>
            <person name="Hesse C.N."/>
            <person name="Kosti I."/>
            <person name="LaButti K."/>
            <person name="Lindquist E.A."/>
            <person name="Lucas S."/>
            <person name="Salamov A.A."/>
            <person name="Bradshaw R.E."/>
            <person name="Ciuffetti L."/>
            <person name="Hamelin R.C."/>
            <person name="Kema G.H.J."/>
            <person name="Lawrence C."/>
            <person name="Scott J.A."/>
            <person name="Spatafora J.W."/>
            <person name="Turgeon B.G."/>
            <person name="de Wit P.J.G.M."/>
            <person name="Zhong S."/>
            <person name="Goodwin S.B."/>
            <person name="Grigoriev I.V."/>
        </authorList>
    </citation>
    <scope>NUCLEOTIDE SEQUENCE [LARGE SCALE GENOMIC DNA]</scope>
    <source>
        <strain evidence="4">C4 / ATCC 48331 / race T</strain>
    </source>
</reference>
<dbReference type="HOGENOM" id="CLU_1970333_0_0_1"/>
<dbReference type="Proteomes" id="UP000012338">
    <property type="component" value="Unassembled WGS sequence"/>
</dbReference>
<evidence type="ECO:0000313" key="3">
    <source>
        <dbReference type="EMBL" id="ENI07828.1"/>
    </source>
</evidence>
<reference evidence="4" key="2">
    <citation type="journal article" date="2013" name="PLoS Genet.">
        <title>Comparative genome structure, secondary metabolite, and effector coding capacity across Cochliobolus pathogens.</title>
        <authorList>
            <person name="Condon B.J."/>
            <person name="Leng Y."/>
            <person name="Wu D."/>
            <person name="Bushley K.E."/>
            <person name="Ohm R.A."/>
            <person name="Otillar R."/>
            <person name="Martin J."/>
            <person name="Schackwitz W."/>
            <person name="Grimwood J."/>
            <person name="MohdZainudin N."/>
            <person name="Xue C."/>
            <person name="Wang R."/>
            <person name="Manning V.A."/>
            <person name="Dhillon B."/>
            <person name="Tu Z.J."/>
            <person name="Steffenson B.J."/>
            <person name="Salamov A."/>
            <person name="Sun H."/>
            <person name="Lowry S."/>
            <person name="LaButti K."/>
            <person name="Han J."/>
            <person name="Copeland A."/>
            <person name="Lindquist E."/>
            <person name="Barry K."/>
            <person name="Schmutz J."/>
            <person name="Baker S.E."/>
            <person name="Ciuffetti L.M."/>
            <person name="Grigoriev I.V."/>
            <person name="Zhong S."/>
            <person name="Turgeon B.G."/>
        </authorList>
    </citation>
    <scope>NUCLEOTIDE SEQUENCE [LARGE SCALE GENOMIC DNA]</scope>
    <source>
        <strain evidence="4">C4 / ATCC 48331 / race T</strain>
    </source>
</reference>
<feature type="region of interest" description="Disordered" evidence="1">
    <location>
        <begin position="33"/>
        <end position="87"/>
    </location>
</feature>
<protein>
    <recommendedName>
        <fullName evidence="5">Secreted protein</fullName>
    </recommendedName>
</protein>
<feature type="compositionally biased region" description="Acidic residues" evidence="1">
    <location>
        <begin position="68"/>
        <end position="80"/>
    </location>
</feature>
<proteinExistence type="predicted"/>
<evidence type="ECO:0000313" key="4">
    <source>
        <dbReference type="Proteomes" id="UP000012338"/>
    </source>
</evidence>
<dbReference type="EMBL" id="KB733448">
    <property type="protein sequence ID" value="ENI07828.1"/>
    <property type="molecule type" value="Genomic_DNA"/>
</dbReference>
<feature type="compositionally biased region" description="Basic and acidic residues" evidence="1">
    <location>
        <begin position="33"/>
        <end position="43"/>
    </location>
</feature>
<name>N4XGY9_COCH4</name>
<feature type="chain" id="PRO_5004124122" description="Secreted protein" evidence="2">
    <location>
        <begin position="20"/>
        <end position="128"/>
    </location>
</feature>
<evidence type="ECO:0000256" key="2">
    <source>
        <dbReference type="SAM" id="SignalP"/>
    </source>
</evidence>